<evidence type="ECO:0008006" key="4">
    <source>
        <dbReference type="Google" id="ProtNLM"/>
    </source>
</evidence>
<dbReference type="SUPFAM" id="SSF53098">
    <property type="entry name" value="Ribonuclease H-like"/>
    <property type="match status" value="1"/>
</dbReference>
<proteinExistence type="predicted"/>
<dbReference type="InterPro" id="IPR012337">
    <property type="entry name" value="RNaseH-like_sf"/>
</dbReference>
<dbReference type="InterPro" id="IPR036397">
    <property type="entry name" value="RNaseH_sf"/>
</dbReference>
<protein>
    <recommendedName>
        <fullName evidence="4">Integrase catalytic domain-containing protein</fullName>
    </recommendedName>
</protein>
<sequence length="350" mass="40046">MSKENIIDNIEDFGQDSEFSEEDSETESEIDKEEYESIHLFYAGIENELHEEGIPEFELCDIISEKPTPRIGEQLGYKEKLIISNLIEYYEDVFANSENDLAGIKDSEFYISIANETKPTYSALRRYSLAEKENINEEVKKMLAKGKENGAADYLSRNVLLAIPDIKQTQISSDLMLQEIKIFLEGGTTNSTTVVKRAKNFITLKGVLFKKKKENLLQMLLNIEKLYEILEIVHDRSDEENIDIKFNIAHQPEWLGMIERMNGTLRYAMARTCGTDYSEWELGLSQALTGMRRRKSESTGHSPYHLMFGLDNQTYVHPETEQPVSITGRVIEVNSMLALRNKQCSADIGP</sequence>
<evidence type="ECO:0000313" key="3">
    <source>
        <dbReference type="Proteomes" id="UP000187429"/>
    </source>
</evidence>
<dbReference type="OrthoDB" id="5599418at2759"/>
<keyword evidence="3" id="KW-1185">Reference proteome</keyword>
<comment type="caution">
    <text evidence="2">The sequence shown here is derived from an EMBL/GenBank/DDBJ whole genome shotgun (WGS) entry which is preliminary data.</text>
</comment>
<name>A0A1R1XJI2_9FUNG</name>
<evidence type="ECO:0000256" key="1">
    <source>
        <dbReference type="SAM" id="MobiDB-lite"/>
    </source>
</evidence>
<feature type="compositionally biased region" description="Acidic residues" evidence="1">
    <location>
        <begin position="9"/>
        <end position="32"/>
    </location>
</feature>
<dbReference type="Proteomes" id="UP000187429">
    <property type="component" value="Unassembled WGS sequence"/>
</dbReference>
<dbReference type="AlphaFoldDB" id="A0A1R1XJI2"/>
<reference evidence="3" key="1">
    <citation type="submission" date="2017-01" db="EMBL/GenBank/DDBJ databases">
        <authorList>
            <person name="Wang Y."/>
            <person name="White M."/>
            <person name="Kvist S."/>
            <person name="Moncalvo J.-M."/>
        </authorList>
    </citation>
    <scope>NUCLEOTIDE SEQUENCE [LARGE SCALE GENOMIC DNA]</scope>
    <source>
        <strain evidence="3">ID-206-W2</strain>
    </source>
</reference>
<dbReference type="GO" id="GO:0003676">
    <property type="term" value="F:nucleic acid binding"/>
    <property type="evidence" value="ECO:0007669"/>
    <property type="project" value="InterPro"/>
</dbReference>
<gene>
    <name evidence="2" type="ORF">AYI69_g8438</name>
</gene>
<organism evidence="2 3">
    <name type="scientific">Smittium culicis</name>
    <dbReference type="NCBI Taxonomy" id="133412"/>
    <lineage>
        <taxon>Eukaryota</taxon>
        <taxon>Fungi</taxon>
        <taxon>Fungi incertae sedis</taxon>
        <taxon>Zoopagomycota</taxon>
        <taxon>Kickxellomycotina</taxon>
        <taxon>Harpellomycetes</taxon>
        <taxon>Harpellales</taxon>
        <taxon>Legeriomycetaceae</taxon>
        <taxon>Smittium</taxon>
    </lineage>
</organism>
<dbReference type="EMBL" id="LSSM01004481">
    <property type="protein sequence ID" value="OMJ14801.1"/>
    <property type="molecule type" value="Genomic_DNA"/>
</dbReference>
<dbReference type="Gene3D" id="3.30.420.10">
    <property type="entry name" value="Ribonuclease H-like superfamily/Ribonuclease H"/>
    <property type="match status" value="1"/>
</dbReference>
<accession>A0A1R1XJI2</accession>
<evidence type="ECO:0000313" key="2">
    <source>
        <dbReference type="EMBL" id="OMJ14801.1"/>
    </source>
</evidence>
<feature type="region of interest" description="Disordered" evidence="1">
    <location>
        <begin position="1"/>
        <end position="32"/>
    </location>
</feature>